<proteinExistence type="predicted"/>
<gene>
    <name evidence="2" type="ORF">SDC9_169509</name>
</gene>
<feature type="compositionally biased region" description="Pro residues" evidence="1">
    <location>
        <begin position="129"/>
        <end position="138"/>
    </location>
</feature>
<dbReference type="AlphaFoldDB" id="A0A645G7L0"/>
<protein>
    <submittedName>
        <fullName evidence="2">Uncharacterized protein</fullName>
    </submittedName>
</protein>
<feature type="compositionally biased region" description="Polar residues" evidence="1">
    <location>
        <begin position="1"/>
        <end position="11"/>
    </location>
</feature>
<reference evidence="2" key="1">
    <citation type="submission" date="2019-08" db="EMBL/GenBank/DDBJ databases">
        <authorList>
            <person name="Kucharzyk K."/>
            <person name="Murdoch R.W."/>
            <person name="Higgins S."/>
            <person name="Loffler F."/>
        </authorList>
    </citation>
    <scope>NUCLEOTIDE SEQUENCE</scope>
</reference>
<organism evidence="2">
    <name type="scientific">bioreactor metagenome</name>
    <dbReference type="NCBI Taxonomy" id="1076179"/>
    <lineage>
        <taxon>unclassified sequences</taxon>
        <taxon>metagenomes</taxon>
        <taxon>ecological metagenomes</taxon>
    </lineage>
</organism>
<feature type="region of interest" description="Disordered" evidence="1">
    <location>
        <begin position="1"/>
        <end position="28"/>
    </location>
</feature>
<sequence length="202" mass="21024">MSLLAASSETLTFAGRVAPSSPVNDAPLTRTSLSVVPSARTGFADRTVLSSVSSFVPESTRNCSPLVAERVTPESVTIPPLRSRHGESSPSVESVPPVSETTPPPRTTNAGEDSPEVYTKLPPRLSVAPAPPAKRPNPPRALLVTLLSCRDIWPPDTTATAALVPAEKSLSASPVLLRSALFIVSTPAFSTSTVFSSGVLEA</sequence>
<comment type="caution">
    <text evidence="2">The sequence shown here is derived from an EMBL/GenBank/DDBJ whole genome shotgun (WGS) entry which is preliminary data.</text>
</comment>
<feature type="region of interest" description="Disordered" evidence="1">
    <location>
        <begin position="74"/>
        <end position="138"/>
    </location>
</feature>
<accession>A0A645G7L0</accession>
<feature type="compositionally biased region" description="Low complexity" evidence="1">
    <location>
        <begin position="88"/>
        <end position="101"/>
    </location>
</feature>
<evidence type="ECO:0000313" key="2">
    <source>
        <dbReference type="EMBL" id="MPN22126.1"/>
    </source>
</evidence>
<dbReference type="EMBL" id="VSSQ01070290">
    <property type="protein sequence ID" value="MPN22126.1"/>
    <property type="molecule type" value="Genomic_DNA"/>
</dbReference>
<name>A0A645G7L0_9ZZZZ</name>
<evidence type="ECO:0000256" key="1">
    <source>
        <dbReference type="SAM" id="MobiDB-lite"/>
    </source>
</evidence>